<dbReference type="Gene3D" id="2.10.260.10">
    <property type="match status" value="1"/>
</dbReference>
<dbReference type="InterPro" id="IPR037914">
    <property type="entry name" value="SpoVT-AbrB_sf"/>
</dbReference>
<keyword evidence="1 4" id="KW-0238">DNA-binding</keyword>
<dbReference type="GO" id="GO:0003677">
    <property type="term" value="F:DNA binding"/>
    <property type="evidence" value="ECO:0007669"/>
    <property type="project" value="UniProtKB-UniRule"/>
</dbReference>
<evidence type="ECO:0000313" key="5">
    <source>
        <dbReference type="Proteomes" id="UP000596827"/>
    </source>
</evidence>
<dbReference type="InterPro" id="IPR007159">
    <property type="entry name" value="SpoVT-AbrB_dom"/>
</dbReference>
<sequence>MEVVTLSPKFQVVIPQPIRSALRLSPGDKMHVIGYGNRVEIIPARAMKSMRGILRESGRPADTQVDRDDDRL</sequence>
<evidence type="ECO:0000259" key="3">
    <source>
        <dbReference type="PROSITE" id="PS51740"/>
    </source>
</evidence>
<dbReference type="Proteomes" id="UP000596827">
    <property type="component" value="Unassembled WGS sequence"/>
</dbReference>
<organism evidence="4 5">
    <name type="scientific">Ramlibacter albus</name>
    <dbReference type="NCBI Taxonomy" id="2079448"/>
    <lineage>
        <taxon>Bacteria</taxon>
        <taxon>Pseudomonadati</taxon>
        <taxon>Pseudomonadota</taxon>
        <taxon>Betaproteobacteria</taxon>
        <taxon>Burkholderiales</taxon>
        <taxon>Comamonadaceae</taxon>
        <taxon>Ramlibacter</taxon>
    </lineage>
</organism>
<dbReference type="AlphaFoldDB" id="A0A923MEV8"/>
<gene>
    <name evidence="4" type="ORF">H8R02_24920</name>
</gene>
<protein>
    <submittedName>
        <fullName evidence="4">AbrB/MazE/SpoVT family DNA-binding domain-containing protein</fullName>
    </submittedName>
</protein>
<accession>A0A923MEV8</accession>
<dbReference type="PROSITE" id="PS51740">
    <property type="entry name" value="SPOVT_ABRB"/>
    <property type="match status" value="1"/>
</dbReference>
<evidence type="ECO:0000256" key="2">
    <source>
        <dbReference type="SAM" id="MobiDB-lite"/>
    </source>
</evidence>
<evidence type="ECO:0000313" key="4">
    <source>
        <dbReference type="EMBL" id="MBC5767732.1"/>
    </source>
</evidence>
<reference evidence="4" key="1">
    <citation type="submission" date="2020-08" db="EMBL/GenBank/DDBJ databases">
        <title>Ramlibacter sp. GTP1 16S ribosomal RNA gene genome sequencing and assembly.</title>
        <authorList>
            <person name="Kang M."/>
        </authorList>
    </citation>
    <scope>NUCLEOTIDE SEQUENCE</scope>
    <source>
        <strain evidence="4">GTP1</strain>
    </source>
</reference>
<evidence type="ECO:0000256" key="1">
    <source>
        <dbReference type="PROSITE-ProRule" id="PRU01076"/>
    </source>
</evidence>
<comment type="caution">
    <text evidence="4">The sequence shown here is derived from an EMBL/GenBank/DDBJ whole genome shotgun (WGS) entry which is preliminary data.</text>
</comment>
<proteinExistence type="predicted"/>
<dbReference type="NCBIfam" id="TIGR01439">
    <property type="entry name" value="lp_hng_hel_AbrB"/>
    <property type="match status" value="1"/>
</dbReference>
<keyword evidence="5" id="KW-1185">Reference proteome</keyword>
<dbReference type="EMBL" id="JACORU010000012">
    <property type="protein sequence ID" value="MBC5767732.1"/>
    <property type="molecule type" value="Genomic_DNA"/>
</dbReference>
<feature type="region of interest" description="Disordered" evidence="2">
    <location>
        <begin position="53"/>
        <end position="72"/>
    </location>
</feature>
<dbReference type="SUPFAM" id="SSF89447">
    <property type="entry name" value="AbrB/MazE/MraZ-like"/>
    <property type="match status" value="1"/>
</dbReference>
<name>A0A923MEV8_9BURK</name>
<dbReference type="RefSeq" id="WP_187084218.1">
    <property type="nucleotide sequence ID" value="NZ_JACORU010000012.1"/>
</dbReference>
<dbReference type="SMART" id="SM00966">
    <property type="entry name" value="SpoVT_AbrB"/>
    <property type="match status" value="1"/>
</dbReference>
<feature type="domain" description="SpoVT-AbrB" evidence="3">
    <location>
        <begin position="1"/>
        <end position="46"/>
    </location>
</feature>